<sequence>MISGRILLGGGLCVATMLALSSGAEAKRARCFTTDDGYYQCNFRGLDDVGSFRLSAPGYPTITLEVDQPGFAFGFINLGGRNVPLPGQYVRSRDDGACWNNPETNTRVCAW</sequence>
<gene>
    <name evidence="2" type="ORF">E6C48_00315</name>
</gene>
<dbReference type="Proteomes" id="UP000306441">
    <property type="component" value="Unassembled WGS sequence"/>
</dbReference>
<feature type="signal peptide" evidence="1">
    <location>
        <begin position="1"/>
        <end position="26"/>
    </location>
</feature>
<evidence type="ECO:0008006" key="4">
    <source>
        <dbReference type="Google" id="ProtNLM"/>
    </source>
</evidence>
<reference evidence="2 3" key="1">
    <citation type="submission" date="2019-04" db="EMBL/GenBank/DDBJ databases">
        <title>Mesorhizobium composti sp. nov., isolated from compost.</title>
        <authorList>
            <person name="Lin S.-Y."/>
            <person name="Hameed A."/>
            <person name="Hsieh Y.-T."/>
            <person name="Young C.-C."/>
        </authorList>
    </citation>
    <scope>NUCLEOTIDE SEQUENCE [LARGE SCALE GENOMIC DNA]</scope>
    <source>
        <strain evidence="2 3">CC-YTH430</strain>
    </source>
</reference>
<keyword evidence="1" id="KW-0732">Signal</keyword>
<comment type="caution">
    <text evidence="2">The sequence shown here is derived from an EMBL/GenBank/DDBJ whole genome shotgun (WGS) entry which is preliminary data.</text>
</comment>
<evidence type="ECO:0000256" key="1">
    <source>
        <dbReference type="SAM" id="SignalP"/>
    </source>
</evidence>
<evidence type="ECO:0000313" key="2">
    <source>
        <dbReference type="EMBL" id="THF59543.1"/>
    </source>
</evidence>
<feature type="chain" id="PRO_5045345667" description="Secreted protein" evidence="1">
    <location>
        <begin position="27"/>
        <end position="111"/>
    </location>
</feature>
<keyword evidence="3" id="KW-1185">Reference proteome</keyword>
<proteinExistence type="predicted"/>
<dbReference type="EMBL" id="SSNY01000001">
    <property type="protein sequence ID" value="THF59543.1"/>
    <property type="molecule type" value="Genomic_DNA"/>
</dbReference>
<accession>A0ABY2QBR5</accession>
<protein>
    <recommendedName>
        <fullName evidence="4">Secreted protein</fullName>
    </recommendedName>
</protein>
<name>A0ABY2QBR5_9HYPH</name>
<organism evidence="2 3">
    <name type="scientific">Ollibium composti</name>
    <dbReference type="NCBI Taxonomy" id="2675109"/>
    <lineage>
        <taxon>Bacteria</taxon>
        <taxon>Pseudomonadati</taxon>
        <taxon>Pseudomonadota</taxon>
        <taxon>Alphaproteobacteria</taxon>
        <taxon>Hyphomicrobiales</taxon>
        <taxon>Phyllobacteriaceae</taxon>
        <taxon>Ollibium</taxon>
    </lineage>
</organism>
<evidence type="ECO:0000313" key="3">
    <source>
        <dbReference type="Proteomes" id="UP000306441"/>
    </source>
</evidence>